<evidence type="ECO:0000256" key="3">
    <source>
        <dbReference type="PIRSR" id="PIRSR605511-2"/>
    </source>
</evidence>
<proteinExistence type="inferred from homology"/>
<dbReference type="GO" id="GO:0004341">
    <property type="term" value="F:gluconolactonase activity"/>
    <property type="evidence" value="ECO:0007669"/>
    <property type="project" value="TreeGrafter"/>
</dbReference>
<feature type="binding site" evidence="3">
    <location>
        <position position="193"/>
    </location>
    <ligand>
        <name>a divalent metal cation</name>
        <dbReference type="ChEBI" id="CHEBI:60240"/>
    </ligand>
</feature>
<evidence type="ECO:0000256" key="1">
    <source>
        <dbReference type="ARBA" id="ARBA00008853"/>
    </source>
</evidence>
<feature type="binding site" evidence="3">
    <location>
        <position position="56"/>
    </location>
    <ligand>
        <name>a divalent metal cation</name>
        <dbReference type="ChEBI" id="CHEBI:60240"/>
    </ligand>
</feature>
<dbReference type="Pfam" id="PF08450">
    <property type="entry name" value="SGL"/>
    <property type="match status" value="1"/>
</dbReference>
<reference evidence="5" key="2">
    <citation type="journal article" date="2023" name="Microbiol Resour">
        <title>Decontamination and Annotation of the Draft Genome Sequence of the Oomycete Lagenidium giganteum ARSEF 373.</title>
        <authorList>
            <person name="Morgan W.R."/>
            <person name="Tartar A."/>
        </authorList>
    </citation>
    <scope>NUCLEOTIDE SEQUENCE</scope>
    <source>
        <strain evidence="5">ARSEF 373</strain>
    </source>
</reference>
<keyword evidence="3" id="KW-0479">Metal-binding</keyword>
<evidence type="ECO:0000256" key="2">
    <source>
        <dbReference type="PIRSR" id="PIRSR605511-1"/>
    </source>
</evidence>
<comment type="cofactor">
    <cofactor evidence="3">
        <name>Zn(2+)</name>
        <dbReference type="ChEBI" id="CHEBI:29105"/>
    </cofactor>
    <text evidence="3">Binds 1 divalent metal cation per subunit.</text>
</comment>
<evidence type="ECO:0000259" key="4">
    <source>
        <dbReference type="Pfam" id="PF08450"/>
    </source>
</evidence>
<keyword evidence="6" id="KW-1185">Reference proteome</keyword>
<feature type="domain" description="SMP-30/Gluconolactonase/LRE-like region" evidence="4">
    <location>
        <begin position="54"/>
        <end position="281"/>
    </location>
</feature>
<sequence>MQPELFPSQWPNLIVLLLPLKWLWIWFSRRFNVFAKTWNTSEPMATLLLDGVTFGEGPRFRRKTSSLYFSDMYAKKVVRYDLVTRSATVVHHHDGYVSGIGWLPDDRMLVVSMNNRRVLAIDEDADTSAWYADVSAVTRFRANDFVVAATGNAYIGNFGFQLDAMRDFRTTTLVRIAPDQSLHVAATDLFFPNGTVITPDGKTLIVAETFRCQLTAFDIQPDGSLTNRRVWAYLGCPPDGISLDAEGCIWVAVPQIELYKTSSALVRVREGGEIVNLYGFGRNNIDRRVYSCQLGTDADGQHHLYFFEAFTPEEHALTCGDPAQARRNALLKAIPVAVGPALMPGNPNYSGGYC</sequence>
<dbReference type="EMBL" id="DAKRPA010000038">
    <property type="protein sequence ID" value="DBA01971.1"/>
    <property type="molecule type" value="Genomic_DNA"/>
</dbReference>
<dbReference type="Gene3D" id="2.120.10.30">
    <property type="entry name" value="TolB, C-terminal domain"/>
    <property type="match status" value="1"/>
</dbReference>
<dbReference type="PANTHER" id="PTHR10907:SF47">
    <property type="entry name" value="REGUCALCIN"/>
    <property type="match status" value="1"/>
</dbReference>
<feature type="binding site" evidence="3">
    <location>
        <position position="141"/>
    </location>
    <ligand>
        <name>substrate</name>
    </ligand>
</feature>
<comment type="similarity">
    <text evidence="1">Belongs to the SMP-30/CGR1 family.</text>
</comment>
<accession>A0AAV2Z6K9</accession>
<dbReference type="InterPro" id="IPR011042">
    <property type="entry name" value="6-blade_b-propeller_TolB-like"/>
</dbReference>
<dbReference type="InterPro" id="IPR013658">
    <property type="entry name" value="SGL"/>
</dbReference>
<comment type="caution">
    <text evidence="5">The sequence shown here is derived from an EMBL/GenBank/DDBJ whole genome shotgun (WGS) entry which is preliminary data.</text>
</comment>
<dbReference type="AlphaFoldDB" id="A0AAV2Z6K9"/>
<organism evidence="5 6">
    <name type="scientific">Lagenidium giganteum</name>
    <dbReference type="NCBI Taxonomy" id="4803"/>
    <lineage>
        <taxon>Eukaryota</taxon>
        <taxon>Sar</taxon>
        <taxon>Stramenopiles</taxon>
        <taxon>Oomycota</taxon>
        <taxon>Peronosporomycetes</taxon>
        <taxon>Pythiales</taxon>
        <taxon>Pythiaceae</taxon>
    </lineage>
</organism>
<dbReference type="PANTHER" id="PTHR10907">
    <property type="entry name" value="REGUCALCIN"/>
    <property type="match status" value="1"/>
</dbReference>
<keyword evidence="3" id="KW-0862">Zinc</keyword>
<dbReference type="PRINTS" id="PR01790">
    <property type="entry name" value="SMP30FAMILY"/>
</dbReference>
<feature type="active site" description="Proton donor/acceptor" evidence="2">
    <location>
        <position position="239"/>
    </location>
</feature>
<feature type="binding site" evidence="3">
    <location>
        <position position="143"/>
    </location>
    <ligand>
        <name>substrate</name>
    </ligand>
</feature>
<protein>
    <recommendedName>
        <fullName evidence="4">SMP-30/Gluconolactonase/LRE-like region domain-containing protein</fullName>
    </recommendedName>
</protein>
<name>A0AAV2Z6K9_9STRA</name>
<dbReference type="GO" id="GO:0019853">
    <property type="term" value="P:L-ascorbic acid biosynthetic process"/>
    <property type="evidence" value="ECO:0007669"/>
    <property type="project" value="TreeGrafter"/>
</dbReference>
<evidence type="ECO:0000313" key="5">
    <source>
        <dbReference type="EMBL" id="DBA01971.1"/>
    </source>
</evidence>
<dbReference type="GO" id="GO:0005509">
    <property type="term" value="F:calcium ion binding"/>
    <property type="evidence" value="ECO:0007669"/>
    <property type="project" value="TreeGrafter"/>
</dbReference>
<dbReference type="Proteomes" id="UP001146120">
    <property type="component" value="Unassembled WGS sequence"/>
</dbReference>
<feature type="binding site" evidence="3">
    <location>
        <position position="239"/>
    </location>
    <ligand>
        <name>a divalent metal cation</name>
        <dbReference type="ChEBI" id="CHEBI:60240"/>
    </ligand>
</feature>
<dbReference type="InterPro" id="IPR005511">
    <property type="entry name" value="SMP-30"/>
</dbReference>
<reference evidence="5" key="1">
    <citation type="submission" date="2022-11" db="EMBL/GenBank/DDBJ databases">
        <authorList>
            <person name="Morgan W.R."/>
            <person name="Tartar A."/>
        </authorList>
    </citation>
    <scope>NUCLEOTIDE SEQUENCE</scope>
    <source>
        <strain evidence="5">ARSEF 373</strain>
    </source>
</reference>
<evidence type="ECO:0000313" key="6">
    <source>
        <dbReference type="Proteomes" id="UP001146120"/>
    </source>
</evidence>
<gene>
    <name evidence="5" type="ORF">N0F65_006704</name>
</gene>
<dbReference type="SUPFAM" id="SSF63829">
    <property type="entry name" value="Calcium-dependent phosphotriesterase"/>
    <property type="match status" value="1"/>
</dbReference>